<proteinExistence type="predicted"/>
<evidence type="ECO:0000313" key="2">
    <source>
        <dbReference type="Proteomes" id="UP000321261"/>
    </source>
</evidence>
<sequence length="197" mass="21184">MTDPRTLPNDRFGYSVYALVAHASPEQVRMVDEVREAVGQERAVIPAHVTVRGTFHGIASLDQMRALLRETAGGLEPAQVTFGPGGWTIHPDGDRHSCGMPCVTTPALVSLHHAFDAVIRPRSVDAYGDGYRAHLTLFQDCAREQVQRAGAVVAGPDIGTGFEFDSVELMGRVGPAFGGEWVLIESFPLAPRPPQAG</sequence>
<dbReference type="Gene3D" id="3.90.1140.10">
    <property type="entry name" value="Cyclic phosphodiesterase"/>
    <property type="match status" value="1"/>
</dbReference>
<dbReference type="InterPro" id="IPR009097">
    <property type="entry name" value="Cyclic_Pdiesterase"/>
</dbReference>
<accession>A0A561STG4</accession>
<dbReference type="EMBL" id="VIWU01000001">
    <property type="protein sequence ID" value="TWF78145.1"/>
    <property type="molecule type" value="Genomic_DNA"/>
</dbReference>
<dbReference type="RefSeq" id="WP_170308966.1">
    <property type="nucleotide sequence ID" value="NZ_VIWU01000001.1"/>
</dbReference>
<evidence type="ECO:0000313" key="1">
    <source>
        <dbReference type="EMBL" id="TWF78145.1"/>
    </source>
</evidence>
<keyword evidence="2" id="KW-1185">Reference proteome</keyword>
<keyword evidence="1" id="KW-0436">Ligase</keyword>
<organism evidence="1 2">
    <name type="scientific">Pseudonocardia hierapolitana</name>
    <dbReference type="NCBI Taxonomy" id="1128676"/>
    <lineage>
        <taxon>Bacteria</taxon>
        <taxon>Bacillati</taxon>
        <taxon>Actinomycetota</taxon>
        <taxon>Actinomycetes</taxon>
        <taxon>Pseudonocardiales</taxon>
        <taxon>Pseudonocardiaceae</taxon>
        <taxon>Pseudonocardia</taxon>
    </lineage>
</organism>
<name>A0A561STG4_9PSEU</name>
<comment type="caution">
    <text evidence="1">The sequence shown here is derived from an EMBL/GenBank/DDBJ whole genome shotgun (WGS) entry which is preliminary data.</text>
</comment>
<dbReference type="Pfam" id="PF13563">
    <property type="entry name" value="2_5_RNA_ligase2"/>
    <property type="match status" value="1"/>
</dbReference>
<protein>
    <submittedName>
        <fullName evidence="1">2'-5' RNA ligase superfamily protein</fullName>
    </submittedName>
</protein>
<dbReference type="AlphaFoldDB" id="A0A561STG4"/>
<dbReference type="SUPFAM" id="SSF55144">
    <property type="entry name" value="LigT-like"/>
    <property type="match status" value="1"/>
</dbReference>
<dbReference type="GO" id="GO:0016874">
    <property type="term" value="F:ligase activity"/>
    <property type="evidence" value="ECO:0007669"/>
    <property type="project" value="UniProtKB-KW"/>
</dbReference>
<gene>
    <name evidence="1" type="ORF">FHX44_114064</name>
</gene>
<reference evidence="1 2" key="1">
    <citation type="submission" date="2019-06" db="EMBL/GenBank/DDBJ databases">
        <title>Sequencing the genomes of 1000 actinobacteria strains.</title>
        <authorList>
            <person name="Klenk H.-P."/>
        </authorList>
    </citation>
    <scope>NUCLEOTIDE SEQUENCE [LARGE SCALE GENOMIC DNA]</scope>
    <source>
        <strain evidence="1 2">DSM 45671</strain>
    </source>
</reference>
<dbReference type="Proteomes" id="UP000321261">
    <property type="component" value="Unassembled WGS sequence"/>
</dbReference>